<dbReference type="Pfam" id="PF01205">
    <property type="entry name" value="Impact_N"/>
    <property type="match status" value="1"/>
</dbReference>
<dbReference type="InterPro" id="IPR020569">
    <property type="entry name" value="UPF0029_Impact_CS"/>
</dbReference>
<evidence type="ECO:0000313" key="4">
    <source>
        <dbReference type="Proteomes" id="UP000482295"/>
    </source>
</evidence>
<gene>
    <name evidence="3" type="ORF">F0475_10075</name>
</gene>
<evidence type="ECO:0000256" key="1">
    <source>
        <dbReference type="ARBA" id="ARBA00007665"/>
    </source>
</evidence>
<comment type="caution">
    <text evidence="3">The sequence shown here is derived from an EMBL/GenBank/DDBJ whole genome shotgun (WGS) entry which is preliminary data.</text>
</comment>
<dbReference type="PROSITE" id="PS00910">
    <property type="entry name" value="UPF0029"/>
    <property type="match status" value="1"/>
</dbReference>
<accession>A0A7C9LWA7</accession>
<dbReference type="SUPFAM" id="SSF54211">
    <property type="entry name" value="Ribosomal protein S5 domain 2-like"/>
    <property type="match status" value="1"/>
</dbReference>
<dbReference type="AlphaFoldDB" id="A0A7C9LWA7"/>
<dbReference type="Gene3D" id="3.30.230.30">
    <property type="entry name" value="Impact, N-terminal domain"/>
    <property type="match status" value="1"/>
</dbReference>
<keyword evidence="4" id="KW-1185">Reference proteome</keyword>
<evidence type="ECO:0000313" key="3">
    <source>
        <dbReference type="EMBL" id="MUL28635.1"/>
    </source>
</evidence>
<dbReference type="Proteomes" id="UP000482295">
    <property type="component" value="Unassembled WGS sequence"/>
</dbReference>
<organism evidence="3 4">
    <name type="scientific">Prevotella vespertina</name>
    <dbReference type="NCBI Taxonomy" id="2608404"/>
    <lineage>
        <taxon>Bacteria</taxon>
        <taxon>Pseudomonadati</taxon>
        <taxon>Bacteroidota</taxon>
        <taxon>Bacteroidia</taxon>
        <taxon>Bacteroidales</taxon>
        <taxon>Prevotellaceae</taxon>
        <taxon>Prevotella</taxon>
    </lineage>
</organism>
<dbReference type="GO" id="GO:0005737">
    <property type="term" value="C:cytoplasm"/>
    <property type="evidence" value="ECO:0007669"/>
    <property type="project" value="TreeGrafter"/>
</dbReference>
<dbReference type="InterPro" id="IPR001498">
    <property type="entry name" value="Impact_N"/>
</dbReference>
<dbReference type="GO" id="GO:0006446">
    <property type="term" value="P:regulation of translational initiation"/>
    <property type="evidence" value="ECO:0007669"/>
    <property type="project" value="TreeGrafter"/>
</dbReference>
<comment type="similarity">
    <text evidence="1">Belongs to the IMPACT family.</text>
</comment>
<reference evidence="3 4" key="1">
    <citation type="submission" date="2019-09" db="EMBL/GenBank/DDBJ databases">
        <title>Prevotella A2879 sp. nov., isolated from an abscess of a patient.</title>
        <authorList>
            <person name="Buhl M."/>
            <person name="Oberhettinger P."/>
        </authorList>
    </citation>
    <scope>NUCLEOTIDE SEQUENCE [LARGE SCALE GENOMIC DNA]</scope>
    <source>
        <strain evidence="3 4">A2879</strain>
    </source>
</reference>
<dbReference type="InterPro" id="IPR020568">
    <property type="entry name" value="Ribosomal_Su5_D2-typ_SF"/>
</dbReference>
<protein>
    <submittedName>
        <fullName evidence="3">YigZ family protein</fullName>
    </submittedName>
</protein>
<dbReference type="PANTHER" id="PTHR16301:SF20">
    <property type="entry name" value="IMPACT FAMILY MEMBER YIGZ"/>
    <property type="match status" value="1"/>
</dbReference>
<dbReference type="PANTHER" id="PTHR16301">
    <property type="entry name" value="IMPACT-RELATED"/>
    <property type="match status" value="1"/>
</dbReference>
<sequence length="197" mass="22532">MDNDKYKTITEKAIGEGFYSESRSKFLAFAHHVDSVEQALEIVKEYRKKYYNARHCCYAYRIGFLGEEFRMNDDGEPSSTAGKPILGQIDSNGLTNTLIIVVRYFGGVKLGTSGLIVAYREASSDAIAHCDIEERFIEEQIKFTFSYPMMNAVMKIVKDMNPRIINQVFDNTCELTLSIRKSFADKLKTRLNKLSFE</sequence>
<name>A0A7C9LWA7_9BACT</name>
<evidence type="ECO:0000259" key="2">
    <source>
        <dbReference type="Pfam" id="PF01205"/>
    </source>
</evidence>
<dbReference type="InterPro" id="IPR023582">
    <property type="entry name" value="Impact"/>
</dbReference>
<proteinExistence type="inferred from homology"/>
<feature type="domain" description="Impact N-terminal" evidence="2">
    <location>
        <begin position="23"/>
        <end position="127"/>
    </location>
</feature>
<dbReference type="InterPro" id="IPR036956">
    <property type="entry name" value="Impact_N_sf"/>
</dbReference>
<dbReference type="EMBL" id="VVIQ01000012">
    <property type="protein sequence ID" value="MUL28635.1"/>
    <property type="molecule type" value="Genomic_DNA"/>
</dbReference>
<dbReference type="RefSeq" id="WP_155716502.1">
    <property type="nucleotide sequence ID" value="NZ_VVIQ01000012.1"/>
</dbReference>